<sequence length="65" mass="6433">MPSAAVVSAAGVSPRVAMPSISAGASPASAIPARTASTVSSSAGMPVRRPIREIPTPDRIASFSK</sequence>
<evidence type="ECO:0000313" key="3">
    <source>
        <dbReference type="Proteomes" id="UP000238296"/>
    </source>
</evidence>
<gene>
    <name evidence="2" type="ORF">C1Y40_02857</name>
</gene>
<accession>A0A2S8BK15</accession>
<evidence type="ECO:0000313" key="2">
    <source>
        <dbReference type="EMBL" id="PQM46963.1"/>
    </source>
</evidence>
<dbReference type="AlphaFoldDB" id="A0A2S8BK15"/>
<feature type="region of interest" description="Disordered" evidence="1">
    <location>
        <begin position="21"/>
        <end position="65"/>
    </location>
</feature>
<organism evidence="2 3">
    <name type="scientific">Mycobacterium talmoniae</name>
    <dbReference type="NCBI Taxonomy" id="1858794"/>
    <lineage>
        <taxon>Bacteria</taxon>
        <taxon>Bacillati</taxon>
        <taxon>Actinomycetota</taxon>
        <taxon>Actinomycetes</taxon>
        <taxon>Mycobacteriales</taxon>
        <taxon>Mycobacteriaceae</taxon>
        <taxon>Mycobacterium</taxon>
    </lineage>
</organism>
<name>A0A2S8BK15_9MYCO</name>
<feature type="compositionally biased region" description="Low complexity" evidence="1">
    <location>
        <begin position="21"/>
        <end position="33"/>
    </location>
</feature>
<reference evidence="2 3" key="1">
    <citation type="journal article" date="2017" name="Int. J. Syst. Evol. Microbiol.">
        <title>Mycobacterium talmoniae sp. nov., a slowly growing mycobacterium isolated from human respiratory samples.</title>
        <authorList>
            <person name="Davidson R.M."/>
            <person name="DeGroote M.A."/>
            <person name="Marola J.L."/>
            <person name="Buss S."/>
            <person name="Jones V."/>
            <person name="McNeil M.R."/>
            <person name="Freifeld A.G."/>
            <person name="Elaine Epperson L."/>
            <person name="Hasan N.A."/>
            <person name="Jackson M."/>
            <person name="Iwen P.C."/>
            <person name="Salfinger M."/>
            <person name="Strong M."/>
        </authorList>
    </citation>
    <scope>NUCLEOTIDE SEQUENCE [LARGE SCALE GENOMIC DNA]</scope>
    <source>
        <strain evidence="2 3">ATCC BAA-2683</strain>
    </source>
</reference>
<dbReference type="EMBL" id="PPEA01000413">
    <property type="protein sequence ID" value="PQM46963.1"/>
    <property type="molecule type" value="Genomic_DNA"/>
</dbReference>
<evidence type="ECO:0000256" key="1">
    <source>
        <dbReference type="SAM" id="MobiDB-lite"/>
    </source>
</evidence>
<proteinExistence type="predicted"/>
<protein>
    <submittedName>
        <fullName evidence="2">Uncharacterized protein</fullName>
    </submittedName>
</protein>
<dbReference type="Proteomes" id="UP000238296">
    <property type="component" value="Unassembled WGS sequence"/>
</dbReference>
<comment type="caution">
    <text evidence="2">The sequence shown here is derived from an EMBL/GenBank/DDBJ whole genome shotgun (WGS) entry which is preliminary data.</text>
</comment>